<keyword evidence="1" id="KW-0472">Membrane</keyword>
<evidence type="ECO:0000313" key="3">
    <source>
        <dbReference type="Proteomes" id="UP000663203"/>
    </source>
</evidence>
<keyword evidence="3" id="KW-1185">Reference proteome</keyword>
<dbReference type="EMBL" id="CP071462">
    <property type="protein sequence ID" value="QSW98582.1"/>
    <property type="molecule type" value="Genomic_DNA"/>
</dbReference>
<gene>
    <name evidence="2" type="ORF">J0X25_14450</name>
</gene>
<keyword evidence="1" id="KW-0812">Transmembrane</keyword>
<protein>
    <submittedName>
        <fullName evidence="2">Uncharacterized protein</fullName>
    </submittedName>
</protein>
<dbReference type="RefSeq" id="WP_207288191.1">
    <property type="nucleotide sequence ID" value="NZ_CP071462.1"/>
</dbReference>
<evidence type="ECO:0000256" key="1">
    <source>
        <dbReference type="SAM" id="Phobius"/>
    </source>
</evidence>
<reference evidence="2 3" key="1">
    <citation type="submission" date="2021-03" db="EMBL/GenBank/DDBJ databases">
        <title>Haloterrigena longa sp. nov. and Haloterrigena limicola sp. nov., extremely halophilic archaea isolated from a salt lake.</title>
        <authorList>
            <person name="Henglin C."/>
        </authorList>
    </citation>
    <scope>NUCLEOTIDE SEQUENCE [LARGE SCALE GENOMIC DNA]</scope>
    <source>
        <strain evidence="2 3">KZCA68</strain>
    </source>
</reference>
<feature type="transmembrane region" description="Helical" evidence="1">
    <location>
        <begin position="40"/>
        <end position="62"/>
    </location>
</feature>
<sequence>MRPVDLYGVGGPGGLEPNAPLAITGIGLETYQALSQLERAGLQFAAVLLAGTVVLGLLQRYGPGTVTKARRSPVISICIGLPSLFVLGGLVSTGVLITGTSFGTFFGIPLVVLGGTALSTLTVLGLVATGRSIAARLGCDRLWTGVLVASLLAGVAGLSLAASLVVFSLAGALGVGAGVRVIMATGGASNPDERTVPPANKI</sequence>
<dbReference type="AlphaFoldDB" id="A0A8A2VDX7"/>
<evidence type="ECO:0000313" key="2">
    <source>
        <dbReference type="EMBL" id="QSW98582.1"/>
    </source>
</evidence>
<name>A0A8A2VDX7_9EURY</name>
<feature type="transmembrane region" description="Helical" evidence="1">
    <location>
        <begin position="142"/>
        <end position="170"/>
    </location>
</feature>
<proteinExistence type="predicted"/>
<accession>A0A8A2VDX7</accession>
<dbReference type="KEGG" id="hakz:J0X25_14450"/>
<keyword evidence="1" id="KW-1133">Transmembrane helix</keyword>
<feature type="transmembrane region" description="Helical" evidence="1">
    <location>
        <begin position="74"/>
        <end position="99"/>
    </location>
</feature>
<dbReference type="GeneID" id="63188529"/>
<feature type="transmembrane region" description="Helical" evidence="1">
    <location>
        <begin position="105"/>
        <end position="130"/>
    </location>
</feature>
<dbReference type="Proteomes" id="UP000663203">
    <property type="component" value="Chromosome"/>
</dbReference>
<organism evidence="2 3">
    <name type="scientific">Haloterrigena alkaliphila</name>
    <dbReference type="NCBI Taxonomy" id="2816475"/>
    <lineage>
        <taxon>Archaea</taxon>
        <taxon>Methanobacteriati</taxon>
        <taxon>Methanobacteriota</taxon>
        <taxon>Stenosarchaea group</taxon>
        <taxon>Halobacteria</taxon>
        <taxon>Halobacteriales</taxon>
        <taxon>Natrialbaceae</taxon>
        <taxon>Haloterrigena</taxon>
    </lineage>
</organism>